<reference evidence="6" key="1">
    <citation type="submission" date="2023-08" db="EMBL/GenBank/DDBJ databases">
        <title>A de novo genome assembly of Solanum verrucosum Schlechtendal, a Mexican diploid species geographically isolated from the other diploid A-genome species in potato relatives.</title>
        <authorList>
            <person name="Hosaka K."/>
        </authorList>
    </citation>
    <scope>NUCLEOTIDE SEQUENCE</scope>
    <source>
        <tissue evidence="6">Young leaves</tissue>
    </source>
</reference>
<dbReference type="GO" id="GO:0019915">
    <property type="term" value="P:lipid storage"/>
    <property type="evidence" value="ECO:0007669"/>
    <property type="project" value="InterPro"/>
</dbReference>
<evidence type="ECO:0000256" key="2">
    <source>
        <dbReference type="ARBA" id="ARBA00008300"/>
    </source>
</evidence>
<keyword evidence="3" id="KW-0551">Lipid droplet</keyword>
<accession>A0AAF0PLP2</accession>
<dbReference type="EMBL" id="CP133612">
    <property type="protein sequence ID" value="WMV06987.1"/>
    <property type="molecule type" value="Genomic_DNA"/>
</dbReference>
<evidence type="ECO:0000313" key="6">
    <source>
        <dbReference type="EMBL" id="WMV06987.1"/>
    </source>
</evidence>
<keyword evidence="4" id="KW-0378">Hydrolase</keyword>
<dbReference type="GO" id="GO:0005811">
    <property type="term" value="C:lipid droplet"/>
    <property type="evidence" value="ECO:0007669"/>
    <property type="project" value="UniProtKB-SubCell"/>
</dbReference>
<name>A0AAF0PLP2_SOLVR</name>
<evidence type="ECO:0000256" key="3">
    <source>
        <dbReference type="ARBA" id="ARBA00022677"/>
    </source>
</evidence>
<dbReference type="Proteomes" id="UP001234989">
    <property type="component" value="Chromosome 1"/>
</dbReference>
<dbReference type="SUPFAM" id="SSF53474">
    <property type="entry name" value="alpha/beta-Hydrolases"/>
    <property type="match status" value="1"/>
</dbReference>
<dbReference type="PANTHER" id="PTHR13390:SF0">
    <property type="entry name" value="LIPID DROPLET-ASSOCIATED HYDROLASE"/>
    <property type="match status" value="1"/>
</dbReference>
<evidence type="ECO:0000256" key="1">
    <source>
        <dbReference type="ARBA" id="ARBA00004502"/>
    </source>
</evidence>
<dbReference type="Pfam" id="PF10230">
    <property type="entry name" value="LIDHydrolase"/>
    <property type="match status" value="1"/>
</dbReference>
<comment type="subcellular location">
    <subcellularLocation>
        <location evidence="1">Lipid droplet</location>
    </subcellularLocation>
</comment>
<dbReference type="Gene3D" id="3.40.50.1820">
    <property type="entry name" value="alpha/beta hydrolase"/>
    <property type="match status" value="1"/>
</dbReference>
<keyword evidence="7" id="KW-1185">Reference proteome</keyword>
<dbReference type="GO" id="GO:0016298">
    <property type="term" value="F:lipase activity"/>
    <property type="evidence" value="ECO:0007669"/>
    <property type="project" value="InterPro"/>
</dbReference>
<keyword evidence="5" id="KW-1133">Transmembrane helix</keyword>
<gene>
    <name evidence="6" type="ORF">MTR67_000372</name>
</gene>
<dbReference type="InterPro" id="IPR019363">
    <property type="entry name" value="LDAH"/>
</dbReference>
<keyword evidence="5" id="KW-0472">Membrane</keyword>
<organism evidence="6 7">
    <name type="scientific">Solanum verrucosum</name>
    <dbReference type="NCBI Taxonomy" id="315347"/>
    <lineage>
        <taxon>Eukaryota</taxon>
        <taxon>Viridiplantae</taxon>
        <taxon>Streptophyta</taxon>
        <taxon>Embryophyta</taxon>
        <taxon>Tracheophyta</taxon>
        <taxon>Spermatophyta</taxon>
        <taxon>Magnoliopsida</taxon>
        <taxon>eudicotyledons</taxon>
        <taxon>Gunneridae</taxon>
        <taxon>Pentapetalae</taxon>
        <taxon>asterids</taxon>
        <taxon>lamiids</taxon>
        <taxon>Solanales</taxon>
        <taxon>Solanaceae</taxon>
        <taxon>Solanoideae</taxon>
        <taxon>Solaneae</taxon>
        <taxon>Solanum</taxon>
    </lineage>
</organism>
<keyword evidence="5" id="KW-0812">Transmembrane</keyword>
<evidence type="ECO:0008006" key="8">
    <source>
        <dbReference type="Google" id="ProtNLM"/>
    </source>
</evidence>
<feature type="transmembrane region" description="Helical" evidence="5">
    <location>
        <begin position="26"/>
        <end position="45"/>
    </location>
</feature>
<comment type="similarity">
    <text evidence="2">Belongs to the AB hydrolase superfamily. LDAH family.</text>
</comment>
<dbReference type="PANTHER" id="PTHR13390">
    <property type="entry name" value="LIPASE"/>
    <property type="match status" value="1"/>
</dbReference>
<feature type="transmembrane region" description="Helical" evidence="5">
    <location>
        <begin position="52"/>
        <end position="74"/>
    </location>
</feature>
<evidence type="ECO:0000313" key="7">
    <source>
        <dbReference type="Proteomes" id="UP001234989"/>
    </source>
</evidence>
<sequence>MVIAHHLSPITRTLSYFAGSTNSLKISNNFTILLDLIAIFLKNYVNKHRIRIFFAFPDIYSIINDIFFSGFLYFRRRISSKCRNSQMGSENLSLIDTRKRANFRLCNVSGYKMDLLEIHAKDPKFHVLFIPGNPGVISFYLDFLESLYDLLDGTASVTGKIHNLAHCPNRKGQLVEIPSLCQNWERGRLFSLQEQTDHKINFIEHELQDVEVPIVLVGHSIGSYISLDIFKRFQGKVAYCICLYPFLAVNTKSSTQSVIKKIAASRTLSTGLSSIVAILGLLPVWISRILVKNSVGKSWCPAAVEALCSHVLRYHTVQNMLYMAMTEFEKLSEVPDWSFMREKKSQMAFLFGVDDHWGPLDLYEEISNKVPGAVLAVEKENFTHAFSCTEAGSLWVAKHVSGLIKNYFSKIDSE</sequence>
<dbReference type="AlphaFoldDB" id="A0AAF0PLP2"/>
<dbReference type="InterPro" id="IPR029058">
    <property type="entry name" value="AB_hydrolase_fold"/>
</dbReference>
<proteinExistence type="inferred from homology"/>
<evidence type="ECO:0000256" key="4">
    <source>
        <dbReference type="ARBA" id="ARBA00022801"/>
    </source>
</evidence>
<evidence type="ECO:0000256" key="5">
    <source>
        <dbReference type="SAM" id="Phobius"/>
    </source>
</evidence>
<protein>
    <recommendedName>
        <fullName evidence="8">Lipid droplet-associated hydrolase</fullName>
    </recommendedName>
</protein>